<gene>
    <name evidence="3" type="ORF">BB8028_0010g00540</name>
</gene>
<dbReference type="Pfam" id="PF03068">
    <property type="entry name" value="PAD"/>
    <property type="match status" value="1"/>
</dbReference>
<accession>A0A2S7YPH7</accession>
<dbReference type="GO" id="GO:0004668">
    <property type="term" value="F:protein-arginine deiminase activity"/>
    <property type="evidence" value="ECO:0007669"/>
    <property type="project" value="InterPro"/>
</dbReference>
<organism evidence="3 4">
    <name type="scientific">Beauveria bassiana</name>
    <name type="common">White muscardine disease fungus</name>
    <name type="synonym">Tritirachium shiotae</name>
    <dbReference type="NCBI Taxonomy" id="176275"/>
    <lineage>
        <taxon>Eukaryota</taxon>
        <taxon>Fungi</taxon>
        <taxon>Dikarya</taxon>
        <taxon>Ascomycota</taxon>
        <taxon>Pezizomycotina</taxon>
        <taxon>Sordariomycetes</taxon>
        <taxon>Hypocreomycetidae</taxon>
        <taxon>Hypocreales</taxon>
        <taxon>Cordycipitaceae</taxon>
        <taxon>Beauveria</taxon>
    </lineage>
</organism>
<sequence length="237" mass="26383">MFALRYRAPLRSLASLRRTVSTLPDNKHIRVFKDPSSTSSILTYLESDPPSSNTVAADVATRAMAANLEILKKETGITDAEIHRVPALISLYDLTYTYTQSSNRRCRGISASDAAEVALDKEFLKKFPSHVPEDGETEANTTTEQRRQAEAAKRPRYTSVLPSLVNGVPLSDSHYLAPKPFGPVIDSKDIFEEAATAAYKKAGFTSIDFLEEWRIHAAVGDLHCMSNTFRDTSEPWW</sequence>
<dbReference type="GO" id="GO:0005737">
    <property type="term" value="C:cytoplasm"/>
    <property type="evidence" value="ECO:0007669"/>
    <property type="project" value="InterPro"/>
</dbReference>
<protein>
    <recommendedName>
        <fullName evidence="2">Protein-arginine deiminase C-terminal domain-containing protein</fullName>
    </recommendedName>
</protein>
<evidence type="ECO:0000313" key="4">
    <source>
        <dbReference type="Proteomes" id="UP000237441"/>
    </source>
</evidence>
<feature type="domain" description="Protein-arginine deiminase C-terminal" evidence="2">
    <location>
        <begin position="58"/>
        <end position="237"/>
    </location>
</feature>
<feature type="region of interest" description="Disordered" evidence="1">
    <location>
        <begin position="129"/>
        <end position="155"/>
    </location>
</feature>
<dbReference type="Proteomes" id="UP000237441">
    <property type="component" value="Unassembled WGS sequence"/>
</dbReference>
<proteinExistence type="predicted"/>
<evidence type="ECO:0000313" key="3">
    <source>
        <dbReference type="EMBL" id="PQK18065.1"/>
    </source>
</evidence>
<dbReference type="InterPro" id="IPR013530">
    <property type="entry name" value="PAD_C"/>
</dbReference>
<dbReference type="PANTHER" id="PTHR10837:SF8">
    <property type="entry name" value="PROTEIN-ARGININE DEIMINASE"/>
    <property type="match status" value="1"/>
</dbReference>
<dbReference type="AlphaFoldDB" id="A0A2S7YPH7"/>
<comment type="caution">
    <text evidence="3">The sequence shown here is derived from an EMBL/GenBank/DDBJ whole genome shotgun (WGS) entry which is preliminary data.</text>
</comment>
<evidence type="ECO:0000256" key="1">
    <source>
        <dbReference type="SAM" id="MobiDB-lite"/>
    </source>
</evidence>
<dbReference type="SUPFAM" id="SSF55909">
    <property type="entry name" value="Pentein"/>
    <property type="match status" value="1"/>
</dbReference>
<name>A0A2S7YPH7_BEABA</name>
<reference evidence="3 4" key="1">
    <citation type="submission" date="2016-07" db="EMBL/GenBank/DDBJ databases">
        <title>Comparative genomics of the entomopathogenic fungus Beauveria bassiana.</title>
        <authorList>
            <person name="Valero Jimenez C.A."/>
            <person name="Zwaan B.J."/>
            <person name="Van Kan J.A."/>
            <person name="Takken W."/>
            <person name="Debets A.J."/>
            <person name="Schoustra S.E."/>
            <person name="Koenraadt C.J."/>
        </authorList>
    </citation>
    <scope>NUCLEOTIDE SEQUENCE [LARGE SCALE GENOMIC DNA]</scope>
    <source>
        <strain evidence="3 4">ARSEF 8028</strain>
    </source>
</reference>
<dbReference type="EMBL" id="JRHA01000010">
    <property type="protein sequence ID" value="PQK18065.1"/>
    <property type="molecule type" value="Genomic_DNA"/>
</dbReference>
<dbReference type="GO" id="GO:0005509">
    <property type="term" value="F:calcium ion binding"/>
    <property type="evidence" value="ECO:0007669"/>
    <property type="project" value="InterPro"/>
</dbReference>
<dbReference type="PANTHER" id="PTHR10837">
    <property type="entry name" value="PEPTIDYLARGININE DEIMINASE"/>
    <property type="match status" value="1"/>
</dbReference>
<dbReference type="OrthoDB" id="5102063at2759"/>
<feature type="compositionally biased region" description="Basic and acidic residues" evidence="1">
    <location>
        <begin position="144"/>
        <end position="153"/>
    </location>
</feature>
<dbReference type="InterPro" id="IPR004303">
    <property type="entry name" value="PAD"/>
</dbReference>
<evidence type="ECO:0000259" key="2">
    <source>
        <dbReference type="Pfam" id="PF03068"/>
    </source>
</evidence>
<dbReference type="Gene3D" id="3.75.10.10">
    <property type="entry name" value="L-arginine/glycine Amidinotransferase, Chain A"/>
    <property type="match status" value="1"/>
</dbReference>